<comment type="caution">
    <text evidence="1">The sequence shown here is derived from an EMBL/GenBank/DDBJ whole genome shotgun (WGS) entry which is preliminary data.</text>
</comment>
<proteinExistence type="predicted"/>
<evidence type="ECO:0000313" key="1">
    <source>
        <dbReference type="EMBL" id="PWA37675.1"/>
    </source>
</evidence>
<accession>A0A2U1KLP0</accession>
<evidence type="ECO:0000313" key="2">
    <source>
        <dbReference type="Proteomes" id="UP000245207"/>
    </source>
</evidence>
<gene>
    <name evidence="1" type="ORF">CTI12_AA588350</name>
</gene>
<organism evidence="1 2">
    <name type="scientific">Artemisia annua</name>
    <name type="common">Sweet wormwood</name>
    <dbReference type="NCBI Taxonomy" id="35608"/>
    <lineage>
        <taxon>Eukaryota</taxon>
        <taxon>Viridiplantae</taxon>
        <taxon>Streptophyta</taxon>
        <taxon>Embryophyta</taxon>
        <taxon>Tracheophyta</taxon>
        <taxon>Spermatophyta</taxon>
        <taxon>Magnoliopsida</taxon>
        <taxon>eudicotyledons</taxon>
        <taxon>Gunneridae</taxon>
        <taxon>Pentapetalae</taxon>
        <taxon>asterids</taxon>
        <taxon>campanulids</taxon>
        <taxon>Asterales</taxon>
        <taxon>Asteraceae</taxon>
        <taxon>Asteroideae</taxon>
        <taxon>Anthemideae</taxon>
        <taxon>Artemisiinae</taxon>
        <taxon>Artemisia</taxon>
    </lineage>
</organism>
<keyword evidence="2" id="KW-1185">Reference proteome</keyword>
<name>A0A2U1KLP0_ARTAN</name>
<dbReference type="EMBL" id="PKPP01016468">
    <property type="protein sequence ID" value="PWA37675.1"/>
    <property type="molecule type" value="Genomic_DNA"/>
</dbReference>
<dbReference type="AlphaFoldDB" id="A0A2U1KLP0"/>
<dbReference type="Proteomes" id="UP000245207">
    <property type="component" value="Unassembled WGS sequence"/>
</dbReference>
<sequence length="140" mass="15776">MVISWGVIDKLRIVKISLREGKVIAGDLGDEAVVKMFNGMQRSHENVSIESELNKTLAQLNKVYESTPRVWCQKLVEKQLRAWSKIIKVIVTVIGAVIMFHQGCMKIYGPNPPHMILVRNLQNKLSPLLVFFIGPKGPIV</sequence>
<dbReference type="Pfam" id="PF03140">
    <property type="entry name" value="DUF247"/>
    <property type="match status" value="1"/>
</dbReference>
<dbReference type="InterPro" id="IPR004158">
    <property type="entry name" value="DUF247_pln"/>
</dbReference>
<reference evidence="1 2" key="1">
    <citation type="journal article" date="2018" name="Mol. Plant">
        <title>The genome of Artemisia annua provides insight into the evolution of Asteraceae family and artemisinin biosynthesis.</title>
        <authorList>
            <person name="Shen Q."/>
            <person name="Zhang L."/>
            <person name="Liao Z."/>
            <person name="Wang S."/>
            <person name="Yan T."/>
            <person name="Shi P."/>
            <person name="Liu M."/>
            <person name="Fu X."/>
            <person name="Pan Q."/>
            <person name="Wang Y."/>
            <person name="Lv Z."/>
            <person name="Lu X."/>
            <person name="Zhang F."/>
            <person name="Jiang W."/>
            <person name="Ma Y."/>
            <person name="Chen M."/>
            <person name="Hao X."/>
            <person name="Li L."/>
            <person name="Tang Y."/>
            <person name="Lv G."/>
            <person name="Zhou Y."/>
            <person name="Sun X."/>
            <person name="Brodelius P.E."/>
            <person name="Rose J.K.C."/>
            <person name="Tang K."/>
        </authorList>
    </citation>
    <scope>NUCLEOTIDE SEQUENCE [LARGE SCALE GENOMIC DNA]</scope>
    <source>
        <strain evidence="2">cv. Huhao1</strain>
        <tissue evidence="1">Leaf</tissue>
    </source>
</reference>
<dbReference type="STRING" id="35608.A0A2U1KLP0"/>
<protein>
    <submittedName>
        <fullName evidence="1">Uncharacterized protein</fullName>
    </submittedName>
</protein>